<keyword evidence="5" id="KW-0238">DNA-binding</keyword>
<accession>A0A0R1NWR9</accession>
<dbReference type="InterPro" id="IPR004839">
    <property type="entry name" value="Aminotransferase_I/II_large"/>
</dbReference>
<dbReference type="EMBL" id="AZEQ01000017">
    <property type="protein sequence ID" value="KRL24637.1"/>
    <property type="molecule type" value="Genomic_DNA"/>
</dbReference>
<evidence type="ECO:0000313" key="8">
    <source>
        <dbReference type="EMBL" id="KRL24637.1"/>
    </source>
</evidence>
<dbReference type="GO" id="GO:0003677">
    <property type="term" value="F:DNA binding"/>
    <property type="evidence" value="ECO:0007669"/>
    <property type="project" value="UniProtKB-KW"/>
</dbReference>
<evidence type="ECO:0000256" key="1">
    <source>
        <dbReference type="ARBA" id="ARBA00005384"/>
    </source>
</evidence>
<dbReference type="InterPro" id="IPR000524">
    <property type="entry name" value="Tscrpt_reg_HTH_GntR"/>
</dbReference>
<dbReference type="Gene3D" id="3.90.1150.10">
    <property type="entry name" value="Aspartate Aminotransferase, domain 1"/>
    <property type="match status" value="1"/>
</dbReference>
<proteinExistence type="inferred from homology"/>
<evidence type="ECO:0000256" key="4">
    <source>
        <dbReference type="ARBA" id="ARBA00023015"/>
    </source>
</evidence>
<dbReference type="GO" id="GO:0030170">
    <property type="term" value="F:pyridoxal phosphate binding"/>
    <property type="evidence" value="ECO:0007669"/>
    <property type="project" value="InterPro"/>
</dbReference>
<evidence type="ECO:0000259" key="7">
    <source>
        <dbReference type="PROSITE" id="PS50949"/>
    </source>
</evidence>
<keyword evidence="2 8" id="KW-0032">Aminotransferase</keyword>
<dbReference type="InterPro" id="IPR036388">
    <property type="entry name" value="WH-like_DNA-bd_sf"/>
</dbReference>
<dbReference type="PATRIC" id="fig|1423771.3.peg.726"/>
<dbReference type="InterPro" id="IPR015421">
    <property type="entry name" value="PyrdxlP-dep_Trfase_major"/>
</dbReference>
<dbReference type="SUPFAM" id="SSF53383">
    <property type="entry name" value="PLP-dependent transferases"/>
    <property type="match status" value="1"/>
</dbReference>
<evidence type="ECO:0000256" key="5">
    <source>
        <dbReference type="ARBA" id="ARBA00023125"/>
    </source>
</evidence>
<keyword evidence="4" id="KW-0805">Transcription regulation</keyword>
<dbReference type="CDD" id="cd00609">
    <property type="entry name" value="AAT_like"/>
    <property type="match status" value="1"/>
</dbReference>
<dbReference type="PANTHER" id="PTHR46577:SF2">
    <property type="entry name" value="TRANSCRIPTIONAL REGULATORY PROTEIN"/>
    <property type="match status" value="1"/>
</dbReference>
<feature type="domain" description="HTH gntR-type" evidence="7">
    <location>
        <begin position="37"/>
        <end position="105"/>
    </location>
</feature>
<dbReference type="SMART" id="SM00345">
    <property type="entry name" value="HTH_GNTR"/>
    <property type="match status" value="1"/>
</dbReference>
<dbReference type="CDD" id="cd07377">
    <property type="entry name" value="WHTH_GntR"/>
    <property type="match status" value="1"/>
</dbReference>
<comment type="similarity">
    <text evidence="1">In the C-terminal section; belongs to the class-I pyridoxal-phosphate-dependent aminotransferase family.</text>
</comment>
<dbReference type="GO" id="GO:0008483">
    <property type="term" value="F:transaminase activity"/>
    <property type="evidence" value="ECO:0007669"/>
    <property type="project" value="UniProtKB-KW"/>
</dbReference>
<comment type="caution">
    <text evidence="8">The sequence shown here is derived from an EMBL/GenBank/DDBJ whole genome shotgun (WGS) entry which is preliminary data.</text>
</comment>
<gene>
    <name evidence="8" type="ORF">FC47_GL000718</name>
</gene>
<dbReference type="InterPro" id="IPR036390">
    <property type="entry name" value="WH_DNA-bd_sf"/>
</dbReference>
<protein>
    <submittedName>
        <fullName evidence="8">GntR family transcriptional regulator with aminotransferase domain</fullName>
    </submittedName>
</protein>
<dbReference type="Pfam" id="PF00155">
    <property type="entry name" value="Aminotran_1_2"/>
    <property type="match status" value="1"/>
</dbReference>
<dbReference type="SUPFAM" id="SSF46785">
    <property type="entry name" value="Winged helix' DNA-binding domain"/>
    <property type="match status" value="1"/>
</dbReference>
<dbReference type="InterPro" id="IPR051446">
    <property type="entry name" value="HTH_trans_reg/aminotransferase"/>
</dbReference>
<keyword evidence="8" id="KW-0808">Transferase</keyword>
<dbReference type="Gene3D" id="1.10.10.10">
    <property type="entry name" value="Winged helix-like DNA-binding domain superfamily/Winged helix DNA-binding domain"/>
    <property type="match status" value="1"/>
</dbReference>
<dbReference type="AlphaFoldDB" id="A0A0R1NWR9"/>
<sequence>MNTFDGTETTTRKRGSLLNADQLSAANNIRLNRQAKEPLYAQLYDALRSRIANGQLAPDRRLPAVRVLAKALGINPGTVVSAYRELEKNGYIISRRGSGSFVQEGMADSLPGQAQIPYLSHFPADRSDQPLIDFASYSLNPDRFSTTAFKQAVNYILDRDGGHAFVIEDEMGYYPLRESLAAELAQRWIKTTPQNIQITSGSQQAIDICARALIRQGDCVMVQNPTYPGAVDAFKACGAKVIGLNFDHGTLIDELEKMLKIIQPKILYLMPNLQNPTTNSLSRLEKARIIGLAHRHDFWIIEDDYGSGLAYDSNTLHTMKEHDPDDRIIYVRSLSQIFASGMRLGYLVSPTRLIESFAGVKRIADISTSGLSQRIFDYYLRNRLWRKHLTGLKLAYHQQYQAAGKLLAESFGDRLSWQPADGAVWFWLQLNLPMTAAEFCTAAQNSGVLIENGDRYYIHAAPHNRIRLSLAPVKEADIAVGIKRLAELVSQ</sequence>
<keyword evidence="3" id="KW-0663">Pyridoxal phosphate</keyword>
<keyword evidence="6" id="KW-0804">Transcription</keyword>
<reference evidence="8 9" key="1">
    <citation type="journal article" date="2015" name="Genome Announc.">
        <title>Expanding the biotechnology potential of lactobacilli through comparative genomics of 213 strains and associated genera.</title>
        <authorList>
            <person name="Sun Z."/>
            <person name="Harris H.M."/>
            <person name="McCann A."/>
            <person name="Guo C."/>
            <person name="Argimon S."/>
            <person name="Zhang W."/>
            <person name="Yang X."/>
            <person name="Jeffery I.B."/>
            <person name="Cooney J.C."/>
            <person name="Kagawa T.F."/>
            <person name="Liu W."/>
            <person name="Song Y."/>
            <person name="Salvetti E."/>
            <person name="Wrobel A."/>
            <person name="Rasinkangas P."/>
            <person name="Parkhill J."/>
            <person name="Rea M.C."/>
            <person name="O'Sullivan O."/>
            <person name="Ritari J."/>
            <person name="Douillard F.P."/>
            <person name="Paul Ross R."/>
            <person name="Yang R."/>
            <person name="Briner A.E."/>
            <person name="Felis G.E."/>
            <person name="de Vos W.M."/>
            <person name="Barrangou R."/>
            <person name="Klaenhammer T.R."/>
            <person name="Caufield P.W."/>
            <person name="Cui Y."/>
            <person name="Zhang H."/>
            <person name="O'Toole P.W."/>
        </authorList>
    </citation>
    <scope>NUCLEOTIDE SEQUENCE [LARGE SCALE GENOMIC DNA]</scope>
    <source>
        <strain evidence="8 9">DSM 13345</strain>
    </source>
</reference>
<organism evidence="8 9">
    <name type="scientific">Limosilactobacillus mucosae DSM 13345</name>
    <dbReference type="NCBI Taxonomy" id="1423771"/>
    <lineage>
        <taxon>Bacteria</taxon>
        <taxon>Bacillati</taxon>
        <taxon>Bacillota</taxon>
        <taxon>Bacilli</taxon>
        <taxon>Lactobacillales</taxon>
        <taxon>Lactobacillaceae</taxon>
        <taxon>Limosilactobacillus</taxon>
    </lineage>
</organism>
<evidence type="ECO:0000313" key="9">
    <source>
        <dbReference type="Proteomes" id="UP000050901"/>
    </source>
</evidence>
<dbReference type="InterPro" id="IPR015424">
    <property type="entry name" value="PyrdxlP-dep_Trfase"/>
</dbReference>
<evidence type="ECO:0000256" key="3">
    <source>
        <dbReference type="ARBA" id="ARBA00022898"/>
    </source>
</evidence>
<evidence type="ECO:0000256" key="6">
    <source>
        <dbReference type="ARBA" id="ARBA00023163"/>
    </source>
</evidence>
<dbReference type="Gene3D" id="3.40.640.10">
    <property type="entry name" value="Type I PLP-dependent aspartate aminotransferase-like (Major domain)"/>
    <property type="match status" value="1"/>
</dbReference>
<dbReference type="Pfam" id="PF00392">
    <property type="entry name" value="GntR"/>
    <property type="match status" value="1"/>
</dbReference>
<name>A0A0R1NWR9_LIMMU</name>
<dbReference type="InterPro" id="IPR015422">
    <property type="entry name" value="PyrdxlP-dep_Trfase_small"/>
</dbReference>
<dbReference type="GO" id="GO:0003700">
    <property type="term" value="F:DNA-binding transcription factor activity"/>
    <property type="evidence" value="ECO:0007669"/>
    <property type="project" value="InterPro"/>
</dbReference>
<evidence type="ECO:0000256" key="2">
    <source>
        <dbReference type="ARBA" id="ARBA00022576"/>
    </source>
</evidence>
<dbReference type="PROSITE" id="PS50949">
    <property type="entry name" value="HTH_GNTR"/>
    <property type="match status" value="1"/>
</dbReference>
<dbReference type="Proteomes" id="UP000050901">
    <property type="component" value="Unassembled WGS sequence"/>
</dbReference>
<dbReference type="PANTHER" id="PTHR46577">
    <property type="entry name" value="HTH-TYPE TRANSCRIPTIONAL REGULATORY PROTEIN GABR"/>
    <property type="match status" value="1"/>
</dbReference>